<dbReference type="InterPro" id="IPR008271">
    <property type="entry name" value="Ser/Thr_kinase_AS"/>
</dbReference>
<dbReference type="PANTHER" id="PTHR24350">
    <property type="entry name" value="SERINE/THREONINE-PROTEIN KINASE IAL-RELATED"/>
    <property type="match status" value="1"/>
</dbReference>
<dbReference type="InterPro" id="IPR030616">
    <property type="entry name" value="Aur-like"/>
</dbReference>
<feature type="region of interest" description="Disordered" evidence="9">
    <location>
        <begin position="1"/>
        <end position="129"/>
    </location>
</feature>
<dbReference type="InterPro" id="IPR000719">
    <property type="entry name" value="Prot_kinase_dom"/>
</dbReference>
<evidence type="ECO:0000256" key="4">
    <source>
        <dbReference type="ARBA" id="ARBA00022777"/>
    </source>
</evidence>
<reference evidence="11 12" key="1">
    <citation type="journal article" date="2024" name="BMC Biol.">
        <title>Comparative genomics of Ascetosporea gives new insight into the evolutionary basis for animal parasitism in Rhizaria.</title>
        <authorList>
            <person name="Hiltunen Thoren M."/>
            <person name="Onut-Brannstrom I."/>
            <person name="Alfjorden A."/>
            <person name="Peckova H."/>
            <person name="Swords F."/>
            <person name="Hooper C."/>
            <person name="Holzer A.S."/>
            <person name="Bass D."/>
            <person name="Burki F."/>
        </authorList>
    </citation>
    <scope>NUCLEOTIDE SEQUENCE [LARGE SCALE GENOMIC DNA]</scope>
    <source>
        <strain evidence="11">20-A016</strain>
    </source>
</reference>
<evidence type="ECO:0000256" key="5">
    <source>
        <dbReference type="ARBA" id="ARBA00022840"/>
    </source>
</evidence>
<feature type="compositionally biased region" description="Basic and acidic residues" evidence="9">
    <location>
        <begin position="97"/>
        <end position="108"/>
    </location>
</feature>
<evidence type="ECO:0000256" key="9">
    <source>
        <dbReference type="SAM" id="MobiDB-lite"/>
    </source>
</evidence>
<dbReference type="Gene3D" id="3.30.200.20">
    <property type="entry name" value="Phosphorylase Kinase, domain 1"/>
    <property type="match status" value="1"/>
</dbReference>
<evidence type="ECO:0000256" key="3">
    <source>
        <dbReference type="ARBA" id="ARBA00022741"/>
    </source>
</evidence>
<dbReference type="PROSITE" id="PS00108">
    <property type="entry name" value="PROTEIN_KINASE_ST"/>
    <property type="match status" value="1"/>
</dbReference>
<name>A0ABV2AMM7_9EUKA</name>
<dbReference type="PROSITE" id="PS50011">
    <property type="entry name" value="PROTEIN_KINASE_DOM"/>
    <property type="match status" value="1"/>
</dbReference>
<dbReference type="EC" id="2.7.11.1" evidence="8"/>
<feature type="compositionally biased region" description="Basic and acidic residues" evidence="9">
    <location>
        <begin position="1"/>
        <end position="33"/>
    </location>
</feature>
<proteinExistence type="inferred from homology"/>
<keyword evidence="1 7" id="KW-0723">Serine/threonine-protein kinase</keyword>
<gene>
    <name evidence="11" type="ORF">MHBO_002533</name>
</gene>
<comment type="catalytic activity">
    <reaction evidence="8">
        <text>L-threonyl-[protein] + ATP = O-phospho-L-threonyl-[protein] + ADP + H(+)</text>
        <dbReference type="Rhea" id="RHEA:46608"/>
        <dbReference type="Rhea" id="RHEA-COMP:11060"/>
        <dbReference type="Rhea" id="RHEA-COMP:11605"/>
        <dbReference type="ChEBI" id="CHEBI:15378"/>
        <dbReference type="ChEBI" id="CHEBI:30013"/>
        <dbReference type="ChEBI" id="CHEBI:30616"/>
        <dbReference type="ChEBI" id="CHEBI:61977"/>
        <dbReference type="ChEBI" id="CHEBI:456216"/>
        <dbReference type="EC" id="2.7.11.1"/>
    </reaction>
</comment>
<dbReference type="PROSITE" id="PS00107">
    <property type="entry name" value="PROTEIN_KINASE_ATP"/>
    <property type="match status" value="1"/>
</dbReference>
<comment type="caution">
    <text evidence="11">The sequence shown here is derived from an EMBL/GenBank/DDBJ whole genome shotgun (WGS) entry which is preliminary data.</text>
</comment>
<evidence type="ECO:0000256" key="2">
    <source>
        <dbReference type="ARBA" id="ARBA00022679"/>
    </source>
</evidence>
<keyword evidence="12" id="KW-1185">Reference proteome</keyword>
<keyword evidence="4 8" id="KW-0418">Kinase</keyword>
<evidence type="ECO:0000256" key="6">
    <source>
        <dbReference type="PROSITE-ProRule" id="PRU10141"/>
    </source>
</evidence>
<keyword evidence="2 8" id="KW-0808">Transferase</keyword>
<evidence type="ECO:0000256" key="1">
    <source>
        <dbReference type="ARBA" id="ARBA00022527"/>
    </source>
</evidence>
<sequence>MDDLETPKKNKTNDSSDENSHKKPKIEEIRSLIDEMNESEDDYNDFDKNDNIRVQIEKTPVSFEDSAEETQILKENVKNEQKASDKTNSENVQKMPKNNENDEQTTDKKPKHKIDKNIETQKNYKSPSKKHRKWKLSDFEIGKLLGKGKFGSVYLVRERKSKFICALKVMFKSQLSKAKVQHQLQREIEIQAHLKHPNILRLYGYFYDEKRVYLILEYAAQGELFKLLRKLGRFEEKQASCYIRDIAKALHYCHKRNVLHRDIKPENLLLSLTGEVQIGDFGWSVQTINERRKTMCGTLDYLSPEMVDEKEYDKNVDLWSLGVLTYELIVGRPPFEAIDQKDTLSRIRKVHIRFPSYVSESAKDFILKVKFWSLFIQF</sequence>
<organism evidence="11 12">
    <name type="scientific">Bonamia ostreae</name>
    <dbReference type="NCBI Taxonomy" id="126728"/>
    <lineage>
        <taxon>Eukaryota</taxon>
        <taxon>Sar</taxon>
        <taxon>Rhizaria</taxon>
        <taxon>Endomyxa</taxon>
        <taxon>Ascetosporea</taxon>
        <taxon>Haplosporida</taxon>
        <taxon>Bonamia</taxon>
    </lineage>
</organism>
<keyword evidence="3 6" id="KW-0547">Nucleotide-binding</keyword>
<accession>A0ABV2AMM7</accession>
<feature type="compositionally biased region" description="Basic and acidic residues" evidence="9">
    <location>
        <begin position="71"/>
        <end position="88"/>
    </location>
</feature>
<dbReference type="EMBL" id="JBDODL010000959">
    <property type="protein sequence ID" value="MES1920925.1"/>
    <property type="molecule type" value="Genomic_DNA"/>
</dbReference>
<dbReference type="InterPro" id="IPR011009">
    <property type="entry name" value="Kinase-like_dom_sf"/>
</dbReference>
<evidence type="ECO:0000256" key="8">
    <source>
        <dbReference type="RuleBase" id="RU367134"/>
    </source>
</evidence>
<protein>
    <recommendedName>
        <fullName evidence="8">Aurora kinase</fullName>
        <ecNumber evidence="8">2.7.11.1</ecNumber>
    </recommendedName>
</protein>
<comment type="catalytic activity">
    <reaction evidence="8">
        <text>L-seryl-[protein] + ATP = O-phospho-L-seryl-[protein] + ADP + H(+)</text>
        <dbReference type="Rhea" id="RHEA:17989"/>
        <dbReference type="Rhea" id="RHEA-COMP:9863"/>
        <dbReference type="Rhea" id="RHEA-COMP:11604"/>
        <dbReference type="ChEBI" id="CHEBI:15378"/>
        <dbReference type="ChEBI" id="CHEBI:29999"/>
        <dbReference type="ChEBI" id="CHEBI:30616"/>
        <dbReference type="ChEBI" id="CHEBI:83421"/>
        <dbReference type="ChEBI" id="CHEBI:456216"/>
        <dbReference type="EC" id="2.7.11.1"/>
    </reaction>
</comment>
<evidence type="ECO:0000313" key="11">
    <source>
        <dbReference type="EMBL" id="MES1920925.1"/>
    </source>
</evidence>
<dbReference type="CDD" id="cd14007">
    <property type="entry name" value="STKc_Aurora"/>
    <property type="match status" value="1"/>
</dbReference>
<feature type="domain" description="Protein kinase" evidence="10">
    <location>
        <begin position="139"/>
        <end position="378"/>
    </location>
</feature>
<dbReference type="InterPro" id="IPR017441">
    <property type="entry name" value="Protein_kinase_ATP_BS"/>
</dbReference>
<dbReference type="SUPFAM" id="SSF56112">
    <property type="entry name" value="Protein kinase-like (PK-like)"/>
    <property type="match status" value="1"/>
</dbReference>
<feature type="binding site" evidence="6">
    <location>
        <position position="168"/>
    </location>
    <ligand>
        <name>ATP</name>
        <dbReference type="ChEBI" id="CHEBI:30616"/>
    </ligand>
</feature>
<dbReference type="Proteomes" id="UP001439008">
    <property type="component" value="Unassembled WGS sequence"/>
</dbReference>
<keyword evidence="5 6" id="KW-0067">ATP-binding</keyword>
<feature type="compositionally biased region" description="Acidic residues" evidence="9">
    <location>
        <begin position="35"/>
        <end position="44"/>
    </location>
</feature>
<evidence type="ECO:0000259" key="10">
    <source>
        <dbReference type="PROSITE" id="PS50011"/>
    </source>
</evidence>
<evidence type="ECO:0000313" key="12">
    <source>
        <dbReference type="Proteomes" id="UP001439008"/>
    </source>
</evidence>
<dbReference type="Pfam" id="PF00069">
    <property type="entry name" value="Pkinase"/>
    <property type="match status" value="1"/>
</dbReference>
<comment type="similarity">
    <text evidence="8">Belongs to the protein kinase superfamily. Ser/Thr protein kinase family. Aurora subfamily.</text>
</comment>
<dbReference type="Gene3D" id="1.10.510.10">
    <property type="entry name" value="Transferase(Phosphotransferase) domain 1"/>
    <property type="match status" value="1"/>
</dbReference>
<dbReference type="SMART" id="SM00220">
    <property type="entry name" value="S_TKc"/>
    <property type="match status" value="1"/>
</dbReference>
<evidence type="ECO:0000256" key="7">
    <source>
        <dbReference type="RuleBase" id="RU000304"/>
    </source>
</evidence>